<proteinExistence type="predicted"/>
<keyword evidence="1" id="KW-0732">Signal</keyword>
<gene>
    <name evidence="2" type="ORF">SLEP1_g44493</name>
</gene>
<evidence type="ECO:0000256" key="1">
    <source>
        <dbReference type="SAM" id="SignalP"/>
    </source>
</evidence>
<sequence>MLKGVGSLVLCCVVYMVMEEWPNLPGGGNFNGKGGRACQVSIIFLD</sequence>
<evidence type="ECO:0000313" key="3">
    <source>
        <dbReference type="Proteomes" id="UP001054252"/>
    </source>
</evidence>
<reference evidence="2 3" key="1">
    <citation type="journal article" date="2021" name="Commun. Biol.">
        <title>The genome of Shorea leprosula (Dipterocarpaceae) highlights the ecological relevance of drought in aseasonal tropical rainforests.</title>
        <authorList>
            <person name="Ng K.K.S."/>
            <person name="Kobayashi M.J."/>
            <person name="Fawcett J.A."/>
            <person name="Hatakeyama M."/>
            <person name="Paape T."/>
            <person name="Ng C.H."/>
            <person name="Ang C.C."/>
            <person name="Tnah L.H."/>
            <person name="Lee C.T."/>
            <person name="Nishiyama T."/>
            <person name="Sese J."/>
            <person name="O'Brien M.J."/>
            <person name="Copetti D."/>
            <person name="Mohd Noor M.I."/>
            <person name="Ong R.C."/>
            <person name="Putra M."/>
            <person name="Sireger I.Z."/>
            <person name="Indrioko S."/>
            <person name="Kosugi Y."/>
            <person name="Izuno A."/>
            <person name="Isagi Y."/>
            <person name="Lee S.L."/>
            <person name="Shimizu K.K."/>
        </authorList>
    </citation>
    <scope>NUCLEOTIDE SEQUENCE [LARGE SCALE GENOMIC DNA]</scope>
    <source>
        <strain evidence="2">214</strain>
    </source>
</reference>
<dbReference type="EMBL" id="BPVZ01000116">
    <property type="protein sequence ID" value="GKV36352.1"/>
    <property type="molecule type" value="Genomic_DNA"/>
</dbReference>
<comment type="caution">
    <text evidence="2">The sequence shown here is derived from an EMBL/GenBank/DDBJ whole genome shotgun (WGS) entry which is preliminary data.</text>
</comment>
<dbReference type="Proteomes" id="UP001054252">
    <property type="component" value="Unassembled WGS sequence"/>
</dbReference>
<feature type="chain" id="PRO_5044022842" evidence="1">
    <location>
        <begin position="20"/>
        <end position="46"/>
    </location>
</feature>
<feature type="signal peptide" evidence="1">
    <location>
        <begin position="1"/>
        <end position="19"/>
    </location>
</feature>
<evidence type="ECO:0000313" key="2">
    <source>
        <dbReference type="EMBL" id="GKV36352.1"/>
    </source>
</evidence>
<keyword evidence="3" id="KW-1185">Reference proteome</keyword>
<accession>A0AAV5LHQ0</accession>
<protein>
    <submittedName>
        <fullName evidence="2">Uncharacterized protein</fullName>
    </submittedName>
</protein>
<dbReference type="AlphaFoldDB" id="A0AAV5LHQ0"/>
<organism evidence="2 3">
    <name type="scientific">Rubroshorea leprosula</name>
    <dbReference type="NCBI Taxonomy" id="152421"/>
    <lineage>
        <taxon>Eukaryota</taxon>
        <taxon>Viridiplantae</taxon>
        <taxon>Streptophyta</taxon>
        <taxon>Embryophyta</taxon>
        <taxon>Tracheophyta</taxon>
        <taxon>Spermatophyta</taxon>
        <taxon>Magnoliopsida</taxon>
        <taxon>eudicotyledons</taxon>
        <taxon>Gunneridae</taxon>
        <taxon>Pentapetalae</taxon>
        <taxon>rosids</taxon>
        <taxon>malvids</taxon>
        <taxon>Malvales</taxon>
        <taxon>Dipterocarpaceae</taxon>
        <taxon>Rubroshorea</taxon>
    </lineage>
</organism>
<name>A0AAV5LHQ0_9ROSI</name>